<gene>
    <name evidence="2" type="ORF">SAMN05421512_101396</name>
</gene>
<dbReference type="STRING" id="538381.GCA_001696535_01523"/>
<keyword evidence="1" id="KW-0732">Signal</keyword>
<dbReference type="EMBL" id="OBML01000001">
    <property type="protein sequence ID" value="SOB90159.1"/>
    <property type="molecule type" value="Genomic_DNA"/>
</dbReference>
<dbReference type="AlphaFoldDB" id="A0A285R8W8"/>
<organism evidence="2 3">
    <name type="scientific">Stappia indica</name>
    <dbReference type="NCBI Taxonomy" id="538381"/>
    <lineage>
        <taxon>Bacteria</taxon>
        <taxon>Pseudomonadati</taxon>
        <taxon>Pseudomonadota</taxon>
        <taxon>Alphaproteobacteria</taxon>
        <taxon>Hyphomicrobiales</taxon>
        <taxon>Stappiaceae</taxon>
        <taxon>Stappia</taxon>
    </lineage>
</organism>
<reference evidence="2 3" key="1">
    <citation type="submission" date="2017-08" db="EMBL/GenBank/DDBJ databases">
        <authorList>
            <person name="de Groot N.N."/>
        </authorList>
    </citation>
    <scope>NUCLEOTIDE SEQUENCE [LARGE SCALE GENOMIC DNA]</scope>
    <source>
        <strain evidence="2 3">USBA 352</strain>
    </source>
</reference>
<protein>
    <recommendedName>
        <fullName evidence="4">Lipoprotein</fullName>
    </recommendedName>
</protein>
<sequence>MNAFHSTRKTVLRAAVPALALLLAACAGNPAPPAYVSNSRSQPAAVPVPSVPADQATFAFEPFTGAPGNIADALSRQIGAESRNQNLRLVRRVGAPATYRINGYLSASGDQSQTTLFYVFDIVDAGGNRLHRILGQESAPGSSGDPWSGIDDDALNRAARRSVAELAAWLRR</sequence>
<proteinExistence type="predicted"/>
<evidence type="ECO:0000256" key="1">
    <source>
        <dbReference type="SAM" id="SignalP"/>
    </source>
</evidence>
<evidence type="ECO:0000313" key="2">
    <source>
        <dbReference type="EMBL" id="SOB90159.1"/>
    </source>
</evidence>
<feature type="chain" id="PRO_5011688713" description="Lipoprotein" evidence="1">
    <location>
        <begin position="28"/>
        <end position="172"/>
    </location>
</feature>
<feature type="signal peptide" evidence="1">
    <location>
        <begin position="1"/>
        <end position="27"/>
    </location>
</feature>
<dbReference type="Proteomes" id="UP000219331">
    <property type="component" value="Unassembled WGS sequence"/>
</dbReference>
<accession>A0A285R8W8</accession>
<evidence type="ECO:0008006" key="4">
    <source>
        <dbReference type="Google" id="ProtNLM"/>
    </source>
</evidence>
<dbReference type="OrthoDB" id="7374881at2"/>
<evidence type="ECO:0000313" key="3">
    <source>
        <dbReference type="Proteomes" id="UP000219331"/>
    </source>
</evidence>
<dbReference type="RefSeq" id="WP_067217752.1">
    <property type="nucleotide sequence ID" value="NZ_JAJGNR010000001.1"/>
</dbReference>
<name>A0A285R8W8_9HYPH</name>
<keyword evidence="3" id="KW-1185">Reference proteome</keyword>